<evidence type="ECO:0000313" key="2">
    <source>
        <dbReference type="Proteomes" id="UP001626550"/>
    </source>
</evidence>
<dbReference type="AlphaFoldDB" id="A0ABD2PZA0"/>
<gene>
    <name evidence="1" type="ORF">Ciccas_008727</name>
</gene>
<dbReference type="Proteomes" id="UP001626550">
    <property type="component" value="Unassembled WGS sequence"/>
</dbReference>
<accession>A0ABD2PZA0</accession>
<organism evidence="1 2">
    <name type="scientific">Cichlidogyrus casuarinus</name>
    <dbReference type="NCBI Taxonomy" id="1844966"/>
    <lineage>
        <taxon>Eukaryota</taxon>
        <taxon>Metazoa</taxon>
        <taxon>Spiralia</taxon>
        <taxon>Lophotrochozoa</taxon>
        <taxon>Platyhelminthes</taxon>
        <taxon>Monogenea</taxon>
        <taxon>Monopisthocotylea</taxon>
        <taxon>Dactylogyridea</taxon>
        <taxon>Ancyrocephalidae</taxon>
        <taxon>Cichlidogyrus</taxon>
    </lineage>
</organism>
<evidence type="ECO:0000313" key="1">
    <source>
        <dbReference type="EMBL" id="KAL3312679.1"/>
    </source>
</evidence>
<reference evidence="1 2" key="1">
    <citation type="submission" date="2024-11" db="EMBL/GenBank/DDBJ databases">
        <title>Adaptive evolution of stress response genes in parasites aligns with host niche diversity.</title>
        <authorList>
            <person name="Hahn C."/>
            <person name="Resl P."/>
        </authorList>
    </citation>
    <scope>NUCLEOTIDE SEQUENCE [LARGE SCALE GENOMIC DNA]</scope>
    <source>
        <strain evidence="1">EGGRZ-B1_66</strain>
        <tissue evidence="1">Body</tissue>
    </source>
</reference>
<name>A0ABD2PZA0_9PLAT</name>
<dbReference type="EMBL" id="JBJKFK010001599">
    <property type="protein sequence ID" value="KAL3312679.1"/>
    <property type="molecule type" value="Genomic_DNA"/>
</dbReference>
<proteinExistence type="predicted"/>
<comment type="caution">
    <text evidence="1">The sequence shown here is derived from an EMBL/GenBank/DDBJ whole genome shotgun (WGS) entry which is preliminary data.</text>
</comment>
<keyword evidence="2" id="KW-1185">Reference proteome</keyword>
<sequence>MGLLKMSFSDALRSTGQLTKHQNNVSTILQTSRPSDNRIKNLRTALVSLGIKQNSKLVGNSELEGQFNDFLKEFYALTNSEANDALSDIAVQFFCSLSKLIIKLRNQDITDDAIAKHEKFKVLQTKLTKLAGGLAAKNVAKSWTELLKKLQIFLSNPSLDSTSQAFQQVLSEYGAKQKLLQIPSSNDLDLSSYDAIQIQPKLPGSVTLDNASLYIYELFMSSSEIGNQLASFEECEDDFSRNTIACVFFFINCNS</sequence>
<protein>
    <submittedName>
        <fullName evidence="1">Uncharacterized protein</fullName>
    </submittedName>
</protein>